<dbReference type="AlphaFoldDB" id="A0A444XAN4"/>
<comment type="caution">
    <text evidence="8">The sequence shown here is derived from an EMBL/GenBank/DDBJ whole genome shotgun (WGS) entry which is preliminary data.</text>
</comment>
<dbReference type="PANTHER" id="PTHR31920:SF37">
    <property type="entry name" value="B3 DOMAIN-CONTAINING TRANSCRIPTION FACTOR VRN1"/>
    <property type="match status" value="1"/>
</dbReference>
<dbReference type="PROSITE" id="PS50863">
    <property type="entry name" value="B3"/>
    <property type="match status" value="2"/>
</dbReference>
<keyword evidence="5" id="KW-0539">Nucleus</keyword>
<protein>
    <recommendedName>
        <fullName evidence="7">TF-B3 domain-containing protein</fullName>
    </recommendedName>
</protein>
<evidence type="ECO:0000256" key="3">
    <source>
        <dbReference type="ARBA" id="ARBA00023125"/>
    </source>
</evidence>
<evidence type="ECO:0000313" key="9">
    <source>
        <dbReference type="Proteomes" id="UP000289738"/>
    </source>
</evidence>
<feature type="domain" description="TF-B3" evidence="7">
    <location>
        <begin position="293"/>
        <end position="389"/>
    </location>
</feature>
<dbReference type="InterPro" id="IPR050655">
    <property type="entry name" value="Plant_B3_domain"/>
</dbReference>
<evidence type="ECO:0000256" key="6">
    <source>
        <dbReference type="SAM" id="MobiDB-lite"/>
    </source>
</evidence>
<keyword evidence="3" id="KW-0238">DNA-binding</keyword>
<dbReference type="CDD" id="cd10017">
    <property type="entry name" value="B3_DNA"/>
    <property type="match status" value="2"/>
</dbReference>
<dbReference type="PANTHER" id="PTHR31920">
    <property type="entry name" value="B3 DOMAIN-CONTAINING"/>
    <property type="match status" value="1"/>
</dbReference>
<evidence type="ECO:0000259" key="7">
    <source>
        <dbReference type="PROSITE" id="PS50863"/>
    </source>
</evidence>
<sequence length="389" mass="46572">MPLHERGFFKVLVQSFKHELKIPKPFVKEYWRGVSNPIVLKLPNTLKQRVYWIRKNEDEIWLEEGWEQVVKDFGLEYSQFLTFDYKGWSCFEVKIYPKNDSEIMPPHHQICFFQILVHNKFYQKLRVPKCANECWKRMSNPIKLVLPYGVERKVNWTKRGEKIWLEQGWEKVVELCGLSHQWLLTFDYNGMSRFEVKVYDNTTLRVAYYDEYDVENNKDVDETESEDDDDDDDDDDDNDDDDDDEDEDDDDDDGDDGDFAEDYCDEEYHYKFVQEHFKRKKTNTVNGSNRNPSFKIRIQESYVGSRCVAIPATFARKHLEEGPIRMIVGNRAWTVCYKTWRGRARYRKHKLQSGWLRFRRENNLEVGDVCVFELISKFPQTMIVRVQSG</sequence>
<reference evidence="8 9" key="1">
    <citation type="submission" date="2019-01" db="EMBL/GenBank/DDBJ databases">
        <title>Sequencing of cultivated peanut Arachis hypogaea provides insights into genome evolution and oil improvement.</title>
        <authorList>
            <person name="Chen X."/>
        </authorList>
    </citation>
    <scope>NUCLEOTIDE SEQUENCE [LARGE SCALE GENOMIC DNA]</scope>
    <source>
        <strain evidence="9">cv. Fuhuasheng</strain>
        <tissue evidence="8">Leaves</tissue>
    </source>
</reference>
<evidence type="ECO:0000256" key="2">
    <source>
        <dbReference type="ARBA" id="ARBA00023015"/>
    </source>
</evidence>
<accession>A0A444XAN4</accession>
<dbReference type="InterPro" id="IPR015300">
    <property type="entry name" value="DNA-bd_pseudobarrel_sf"/>
</dbReference>
<dbReference type="Proteomes" id="UP000289738">
    <property type="component" value="Chromosome B10"/>
</dbReference>
<dbReference type="GO" id="GO:0003677">
    <property type="term" value="F:DNA binding"/>
    <property type="evidence" value="ECO:0007669"/>
    <property type="project" value="UniProtKB-KW"/>
</dbReference>
<name>A0A444XAN4_ARAHY</name>
<dbReference type="STRING" id="3818.A0A444XAN4"/>
<keyword evidence="9" id="KW-1185">Reference proteome</keyword>
<dbReference type="InterPro" id="IPR003340">
    <property type="entry name" value="B3_DNA-bd"/>
</dbReference>
<organism evidence="8 9">
    <name type="scientific">Arachis hypogaea</name>
    <name type="common">Peanut</name>
    <dbReference type="NCBI Taxonomy" id="3818"/>
    <lineage>
        <taxon>Eukaryota</taxon>
        <taxon>Viridiplantae</taxon>
        <taxon>Streptophyta</taxon>
        <taxon>Embryophyta</taxon>
        <taxon>Tracheophyta</taxon>
        <taxon>Spermatophyta</taxon>
        <taxon>Magnoliopsida</taxon>
        <taxon>eudicotyledons</taxon>
        <taxon>Gunneridae</taxon>
        <taxon>Pentapetalae</taxon>
        <taxon>rosids</taxon>
        <taxon>fabids</taxon>
        <taxon>Fabales</taxon>
        <taxon>Fabaceae</taxon>
        <taxon>Papilionoideae</taxon>
        <taxon>50 kb inversion clade</taxon>
        <taxon>dalbergioids sensu lato</taxon>
        <taxon>Dalbergieae</taxon>
        <taxon>Pterocarpus clade</taxon>
        <taxon>Arachis</taxon>
    </lineage>
</organism>
<evidence type="ECO:0000256" key="4">
    <source>
        <dbReference type="ARBA" id="ARBA00023163"/>
    </source>
</evidence>
<gene>
    <name evidence="8" type="ORF">Ahy_B10g106382</name>
</gene>
<proteinExistence type="predicted"/>
<dbReference type="GO" id="GO:0005634">
    <property type="term" value="C:nucleus"/>
    <property type="evidence" value="ECO:0007669"/>
    <property type="project" value="UniProtKB-SubCell"/>
</dbReference>
<feature type="domain" description="TF-B3" evidence="7">
    <location>
        <begin position="5"/>
        <end position="99"/>
    </location>
</feature>
<dbReference type="Gene3D" id="2.40.330.10">
    <property type="entry name" value="DNA-binding pseudobarrel domain"/>
    <property type="match status" value="3"/>
</dbReference>
<dbReference type="EMBL" id="SDMP01000020">
    <property type="protein sequence ID" value="RYQ86746.1"/>
    <property type="molecule type" value="Genomic_DNA"/>
</dbReference>
<feature type="compositionally biased region" description="Acidic residues" evidence="6">
    <location>
        <begin position="221"/>
        <end position="258"/>
    </location>
</feature>
<feature type="region of interest" description="Disordered" evidence="6">
    <location>
        <begin position="215"/>
        <end position="258"/>
    </location>
</feature>
<comment type="subcellular location">
    <subcellularLocation>
        <location evidence="1">Nucleus</location>
    </subcellularLocation>
</comment>
<dbReference type="Pfam" id="PF02362">
    <property type="entry name" value="B3"/>
    <property type="match status" value="2"/>
</dbReference>
<dbReference type="SUPFAM" id="SSF101936">
    <property type="entry name" value="DNA-binding pseudobarrel domain"/>
    <property type="match status" value="3"/>
</dbReference>
<evidence type="ECO:0000256" key="1">
    <source>
        <dbReference type="ARBA" id="ARBA00004123"/>
    </source>
</evidence>
<keyword evidence="2" id="KW-0805">Transcription regulation</keyword>
<keyword evidence="4" id="KW-0804">Transcription</keyword>
<dbReference type="SMART" id="SM01019">
    <property type="entry name" value="B3"/>
    <property type="match status" value="3"/>
</dbReference>
<evidence type="ECO:0000256" key="5">
    <source>
        <dbReference type="ARBA" id="ARBA00023242"/>
    </source>
</evidence>
<evidence type="ECO:0000313" key="8">
    <source>
        <dbReference type="EMBL" id="RYQ86746.1"/>
    </source>
</evidence>